<dbReference type="AlphaFoldDB" id="A0AAW5ULG4"/>
<evidence type="ECO:0000313" key="1">
    <source>
        <dbReference type="EMBL" id="MCW4154320.1"/>
    </source>
</evidence>
<sequence>MPFFFRHFSHLYQLIQPLQSANSATSFCKQIRLILLTNSNLRDNEVISSSQRNRIFKPAQSNLQASAVGCIGSMKRMNLRNEEHGFISVSGSACPEAAEITSRCSF</sequence>
<accession>A0AAW5ULG4</accession>
<proteinExistence type="predicted"/>
<dbReference type="RefSeq" id="WP_264898867.1">
    <property type="nucleotide sequence ID" value="NZ_JAPDVH010000001.1"/>
</dbReference>
<gene>
    <name evidence="1" type="ORF">ONT23_01940</name>
</gene>
<dbReference type="Proteomes" id="UP001209168">
    <property type="component" value="Unassembled WGS sequence"/>
</dbReference>
<reference evidence="1" key="1">
    <citation type="submission" date="2022-11" db="EMBL/GenBank/DDBJ databases">
        <title>Genomic repertoires linked with pathogenic potency of arthritogenic Prevotella copri isolated from the gut of rheumatoid arthritis patients.</title>
        <authorList>
            <person name="Nii T."/>
            <person name="Maeda Y."/>
            <person name="Motooka D."/>
            <person name="Naito M."/>
            <person name="Matsumoto Y."/>
            <person name="Ogawa T."/>
            <person name="Oguro-Igashira E."/>
            <person name="Kishikawa T."/>
            <person name="Yamashita M."/>
            <person name="Koizumi S."/>
            <person name="Kurakawa T."/>
            <person name="Okumura R."/>
            <person name="Kayama H."/>
            <person name="Murakami M."/>
            <person name="Sakaguchi T."/>
            <person name="Das B."/>
            <person name="Nakamura S."/>
            <person name="Okada Y."/>
            <person name="Kumanogoh A."/>
            <person name="Takeda K."/>
        </authorList>
    </citation>
    <scope>NUCLEOTIDE SEQUENCE</scope>
    <source>
        <strain evidence="1">H012_8</strain>
    </source>
</reference>
<organism evidence="1 2">
    <name type="scientific">Segatella copri</name>
    <dbReference type="NCBI Taxonomy" id="165179"/>
    <lineage>
        <taxon>Bacteria</taxon>
        <taxon>Pseudomonadati</taxon>
        <taxon>Bacteroidota</taxon>
        <taxon>Bacteroidia</taxon>
        <taxon>Bacteroidales</taxon>
        <taxon>Prevotellaceae</taxon>
        <taxon>Segatella</taxon>
    </lineage>
</organism>
<comment type="caution">
    <text evidence="1">The sequence shown here is derived from an EMBL/GenBank/DDBJ whole genome shotgun (WGS) entry which is preliminary data.</text>
</comment>
<evidence type="ECO:0000313" key="2">
    <source>
        <dbReference type="Proteomes" id="UP001209168"/>
    </source>
</evidence>
<name>A0AAW5ULG4_9BACT</name>
<dbReference type="EMBL" id="JAPDVH010000001">
    <property type="protein sequence ID" value="MCW4154320.1"/>
    <property type="molecule type" value="Genomic_DNA"/>
</dbReference>
<protein>
    <submittedName>
        <fullName evidence="1">Uncharacterized protein</fullName>
    </submittedName>
</protein>